<feature type="region of interest" description="Disordered" evidence="1">
    <location>
        <begin position="313"/>
        <end position="365"/>
    </location>
</feature>
<dbReference type="GeneID" id="108266788"/>
<evidence type="ECO:0000259" key="4">
    <source>
        <dbReference type="Pfam" id="PF09294"/>
    </source>
</evidence>
<dbReference type="AlphaFoldDB" id="A0A9F7TIS6"/>
<feature type="domain" description="Interferon/interleukin receptor" evidence="4">
    <location>
        <begin position="129"/>
        <end position="234"/>
    </location>
</feature>
<dbReference type="PANTHER" id="PTHR20859:SF53">
    <property type="entry name" value="INTERLEUKIN-22 RECEPTOR SUBUNIT ALPHA-1"/>
    <property type="match status" value="1"/>
</dbReference>
<reference evidence="5" key="1">
    <citation type="journal article" date="2016" name="Nat. Commun.">
        <title>The channel catfish genome sequence provides insights into the evolution of scale formation in teleosts.</title>
        <authorList>
            <person name="Liu Z."/>
            <person name="Liu S."/>
            <person name="Yao J."/>
            <person name="Bao L."/>
            <person name="Zhang J."/>
            <person name="Li Y."/>
            <person name="Jiang C."/>
            <person name="Sun L."/>
            <person name="Wang R."/>
            <person name="Zhang Y."/>
            <person name="Zhou T."/>
            <person name="Zeng Q."/>
            <person name="Fu Q."/>
            <person name="Gao S."/>
            <person name="Li N."/>
            <person name="Koren S."/>
            <person name="Jiang Y."/>
            <person name="Zimin A."/>
            <person name="Xu P."/>
            <person name="Phillippy A.M."/>
            <person name="Geng X."/>
            <person name="Song L."/>
            <person name="Sun F."/>
            <person name="Li C."/>
            <person name="Wang X."/>
            <person name="Chen A."/>
            <person name="Jin Y."/>
            <person name="Yuan Z."/>
            <person name="Yang Y."/>
            <person name="Tan S."/>
            <person name="Peatman E."/>
            <person name="Lu J."/>
            <person name="Qin Z."/>
            <person name="Dunham R."/>
            <person name="Li Z."/>
            <person name="Sonstegard T."/>
            <person name="Feng J."/>
            <person name="Danzmann R.G."/>
            <person name="Schroeder S."/>
            <person name="Scheffler B."/>
            <person name="Duke M.V."/>
            <person name="Ballard L."/>
            <person name="Kucuktas H."/>
            <person name="Kaltenboeck L."/>
            <person name="Liu H."/>
            <person name="Armbruster J."/>
            <person name="Xie Y."/>
            <person name="Kirby M.L."/>
            <person name="Tian Y."/>
            <person name="Flanagan M.E."/>
            <person name="Mu W."/>
            <person name="Waldbieser G.C."/>
        </authorList>
    </citation>
    <scope>NUCLEOTIDE SEQUENCE [LARGE SCALE GENOMIC DNA]</scope>
    <source>
        <strain evidence="5">SDA103</strain>
    </source>
</reference>
<gene>
    <name evidence="6" type="primary">crfb1</name>
</gene>
<evidence type="ECO:0000259" key="3">
    <source>
        <dbReference type="Pfam" id="PF01108"/>
    </source>
</evidence>
<proteinExistence type="predicted"/>
<keyword evidence="5" id="KW-1185">Reference proteome</keyword>
<dbReference type="PANTHER" id="PTHR20859">
    <property type="entry name" value="INTERFERON/INTERLEUKIN RECEPTOR"/>
    <property type="match status" value="1"/>
</dbReference>
<dbReference type="Pfam" id="PF01108">
    <property type="entry name" value="Tissue_fac"/>
    <property type="match status" value="1"/>
</dbReference>
<keyword evidence="2" id="KW-0472">Membrane</keyword>
<organism evidence="5 6">
    <name type="scientific">Ictalurus punctatus</name>
    <name type="common">Channel catfish</name>
    <name type="synonym">Silurus punctatus</name>
    <dbReference type="NCBI Taxonomy" id="7998"/>
    <lineage>
        <taxon>Eukaryota</taxon>
        <taxon>Metazoa</taxon>
        <taxon>Chordata</taxon>
        <taxon>Craniata</taxon>
        <taxon>Vertebrata</taxon>
        <taxon>Euteleostomi</taxon>
        <taxon>Actinopterygii</taxon>
        <taxon>Neopterygii</taxon>
        <taxon>Teleostei</taxon>
        <taxon>Ostariophysi</taxon>
        <taxon>Siluriformes</taxon>
        <taxon>Ictaluridae</taxon>
        <taxon>Ictalurus</taxon>
    </lineage>
</organism>
<dbReference type="InterPro" id="IPR050650">
    <property type="entry name" value="Type-II_Cytokine-TF_Rcpt"/>
</dbReference>
<sequence length="565" mass="62656">MPGLPTAPANLLGFCLGPVGAEGSTCVESQEVKGDIRGIVLVPAPVNVDVLSNNFIHILRWSPGNGTQPGTVYNVNVSNNRARSISGTSFDISEYMKDIYRRHTIELWASFGNSSSSIVNTHFEPYTSTTIGPPELTLSGCGDCLNISIDLPTRQGAYDNFYKAINFDIRWSKVTDEKDDCHEPFTNYQSIHSLPYSYVLRYLQLGERYCVQVQPVIMSIPKHKLLSSCSCEFTSRIEPRGVAFLAGWVIGSVLVGLCLLSLIFSLIYTGFLCKSNVRLPKALIVYGPSYFLSPEETCISVAEVEYGIQIHKPKDHQHKKKEKGNGLYKQNNDDVDEDEDEDEENHHGYMDRAVHSESESTGSRRSVSICEVAENLGGCSFEDTPTDTKETLLLSPLQYDGVKGYNQAASLDPVTKNINPSNARKGKKLRGQIKEEEEEDDDDDSGNVNLWSVVLKSMQPEEEEANEPSEAKEPLLPLLLKELHEDSLTAAKPQTGSSSELHTSLLLHTQTELQTSQEDENDISDASVCDHTRTGYMASHTGTIDTQNYSSDDEEEDYASSYMSR</sequence>
<keyword evidence="2" id="KW-1133">Transmembrane helix</keyword>
<feature type="compositionally biased region" description="Acidic residues" evidence="1">
    <location>
        <begin position="435"/>
        <end position="445"/>
    </location>
</feature>
<feature type="compositionally biased region" description="Basic and acidic residues" evidence="1">
    <location>
        <begin position="344"/>
        <end position="358"/>
    </location>
</feature>
<feature type="domain" description="Fibronectin type-III" evidence="3">
    <location>
        <begin position="41"/>
        <end position="117"/>
    </location>
</feature>
<accession>A0A9F7TIS6</accession>
<dbReference type="InterPro" id="IPR003961">
    <property type="entry name" value="FN3_dom"/>
</dbReference>
<dbReference type="InterPro" id="IPR036116">
    <property type="entry name" value="FN3_sf"/>
</dbReference>
<feature type="compositionally biased region" description="Basic residues" evidence="1">
    <location>
        <begin position="313"/>
        <end position="322"/>
    </location>
</feature>
<feature type="region of interest" description="Disordered" evidence="1">
    <location>
        <begin position="534"/>
        <end position="565"/>
    </location>
</feature>
<evidence type="ECO:0000256" key="1">
    <source>
        <dbReference type="SAM" id="MobiDB-lite"/>
    </source>
</evidence>
<feature type="compositionally biased region" description="Acidic residues" evidence="1">
    <location>
        <begin position="333"/>
        <end position="343"/>
    </location>
</feature>
<keyword evidence="6" id="KW-0675">Receptor</keyword>
<reference evidence="6" key="2">
    <citation type="submission" date="2025-08" db="UniProtKB">
        <authorList>
            <consortium name="RefSeq"/>
        </authorList>
    </citation>
    <scope>IDENTIFICATION</scope>
    <source>
        <tissue evidence="6">Blood</tissue>
    </source>
</reference>
<dbReference type="Pfam" id="PF09294">
    <property type="entry name" value="Interfer-bind"/>
    <property type="match status" value="1"/>
</dbReference>
<keyword evidence="2" id="KW-0812">Transmembrane</keyword>
<dbReference type="CTD" id="569454"/>
<dbReference type="GO" id="GO:0005886">
    <property type="term" value="C:plasma membrane"/>
    <property type="evidence" value="ECO:0007669"/>
    <property type="project" value="TreeGrafter"/>
</dbReference>
<dbReference type="Gene3D" id="2.60.40.10">
    <property type="entry name" value="Immunoglobulins"/>
    <property type="match status" value="1"/>
</dbReference>
<dbReference type="SUPFAM" id="SSF49265">
    <property type="entry name" value="Fibronectin type III"/>
    <property type="match status" value="2"/>
</dbReference>
<evidence type="ECO:0000256" key="2">
    <source>
        <dbReference type="SAM" id="Phobius"/>
    </source>
</evidence>
<feature type="region of interest" description="Disordered" evidence="1">
    <location>
        <begin position="412"/>
        <end position="448"/>
    </location>
</feature>
<dbReference type="InterPro" id="IPR013783">
    <property type="entry name" value="Ig-like_fold"/>
</dbReference>
<dbReference type="InterPro" id="IPR015373">
    <property type="entry name" value="Interferon/interleukin_rcp_dom"/>
</dbReference>
<evidence type="ECO:0000313" key="6">
    <source>
        <dbReference type="RefSeq" id="XP_053536838.1"/>
    </source>
</evidence>
<name>A0A9F7TIS6_ICTPU</name>
<dbReference type="GO" id="GO:0004896">
    <property type="term" value="F:cytokine receptor activity"/>
    <property type="evidence" value="ECO:0007669"/>
    <property type="project" value="TreeGrafter"/>
</dbReference>
<dbReference type="OrthoDB" id="8947665at2759"/>
<evidence type="ECO:0000313" key="5">
    <source>
        <dbReference type="Proteomes" id="UP000221080"/>
    </source>
</evidence>
<dbReference type="RefSeq" id="XP_053536838.1">
    <property type="nucleotide sequence ID" value="XM_053680863.1"/>
</dbReference>
<feature type="transmembrane region" description="Helical" evidence="2">
    <location>
        <begin position="242"/>
        <end position="268"/>
    </location>
</feature>
<protein>
    <submittedName>
        <fullName evidence="6">Cytokine receptor family member b1 isoform X1</fullName>
    </submittedName>
</protein>
<dbReference type="Proteomes" id="UP000221080">
    <property type="component" value="Chromosome 6"/>
</dbReference>